<accession>W1Y773</accession>
<evidence type="ECO:0000313" key="2">
    <source>
        <dbReference type="EMBL" id="ETJ38362.1"/>
    </source>
</evidence>
<comment type="caution">
    <text evidence="2">The sequence shown here is derived from an EMBL/GenBank/DDBJ whole genome shotgun (WGS) entry which is preliminary data.</text>
</comment>
<gene>
    <name evidence="2" type="ORF">Q604_UNBC07515G0001</name>
</gene>
<dbReference type="EMBL" id="AZMM01007515">
    <property type="protein sequence ID" value="ETJ38362.1"/>
    <property type="molecule type" value="Genomic_DNA"/>
</dbReference>
<organism evidence="2">
    <name type="scientific">human gut metagenome</name>
    <dbReference type="NCBI Taxonomy" id="408170"/>
    <lineage>
        <taxon>unclassified sequences</taxon>
        <taxon>metagenomes</taxon>
        <taxon>organismal metagenomes</taxon>
    </lineage>
</organism>
<dbReference type="AlphaFoldDB" id="W1Y773"/>
<protein>
    <submittedName>
        <fullName evidence="2">Uncharacterized protein</fullName>
    </submittedName>
</protein>
<name>W1Y773_9ZZZZ</name>
<proteinExistence type="predicted"/>
<feature type="region of interest" description="Disordered" evidence="1">
    <location>
        <begin position="1"/>
        <end position="20"/>
    </location>
</feature>
<evidence type="ECO:0000256" key="1">
    <source>
        <dbReference type="SAM" id="MobiDB-lite"/>
    </source>
</evidence>
<sequence length="20" mass="2136">MIVPVTTGGNSRIKQIGRAH</sequence>
<feature type="non-terminal residue" evidence="2">
    <location>
        <position position="20"/>
    </location>
</feature>
<reference evidence="2" key="1">
    <citation type="submission" date="2013-12" db="EMBL/GenBank/DDBJ databases">
        <title>A Varibaculum cambriense genome reconstructed from a premature infant gut community with otherwise low bacterial novelty that shifts toward anaerobic metabolism during the third week of life.</title>
        <authorList>
            <person name="Brown C.T."/>
            <person name="Sharon I."/>
            <person name="Thomas B.C."/>
            <person name="Castelle C.J."/>
            <person name="Morowitz M.J."/>
            <person name="Banfield J.F."/>
        </authorList>
    </citation>
    <scope>NUCLEOTIDE SEQUENCE</scope>
</reference>